<feature type="domain" description="HTH araC/xylS-type" evidence="4">
    <location>
        <begin position="222"/>
        <end position="320"/>
    </location>
</feature>
<dbReference type="PROSITE" id="PS01124">
    <property type="entry name" value="HTH_ARAC_FAMILY_2"/>
    <property type="match status" value="1"/>
</dbReference>
<dbReference type="GO" id="GO:0003700">
    <property type="term" value="F:DNA-binding transcription factor activity"/>
    <property type="evidence" value="ECO:0007669"/>
    <property type="project" value="InterPro"/>
</dbReference>
<reference evidence="5 6" key="1">
    <citation type="submission" date="2020-07" db="EMBL/GenBank/DDBJ databases">
        <title>Taxonomic revisions and descriptions of new bacterial species based on genomic comparisons in the high-G+C-content subgroup of the family Alcaligenaceae.</title>
        <authorList>
            <person name="Szabo A."/>
            <person name="Felfoldi T."/>
        </authorList>
    </citation>
    <scope>NUCLEOTIDE SEQUENCE [LARGE SCALE GENOMIC DNA]</scope>
    <source>
        <strain evidence="5 6">DSM 25667</strain>
    </source>
</reference>
<keyword evidence="6" id="KW-1185">Reference proteome</keyword>
<evidence type="ECO:0000256" key="2">
    <source>
        <dbReference type="ARBA" id="ARBA00023125"/>
    </source>
</evidence>
<dbReference type="Pfam" id="PF01965">
    <property type="entry name" value="DJ-1_PfpI"/>
    <property type="match status" value="1"/>
</dbReference>
<dbReference type="RefSeq" id="WP_130038565.1">
    <property type="nucleotide sequence ID" value="NZ_JACCEV010000001.1"/>
</dbReference>
<dbReference type="SMART" id="SM00342">
    <property type="entry name" value="HTH_ARAC"/>
    <property type="match status" value="1"/>
</dbReference>
<dbReference type="GO" id="GO:0043565">
    <property type="term" value="F:sequence-specific DNA binding"/>
    <property type="evidence" value="ECO:0007669"/>
    <property type="project" value="InterPro"/>
</dbReference>
<dbReference type="PROSITE" id="PS00041">
    <property type="entry name" value="HTH_ARAC_FAMILY_1"/>
    <property type="match status" value="1"/>
</dbReference>
<dbReference type="SUPFAM" id="SSF52317">
    <property type="entry name" value="Class I glutamine amidotransferase-like"/>
    <property type="match status" value="1"/>
</dbReference>
<evidence type="ECO:0000259" key="4">
    <source>
        <dbReference type="PROSITE" id="PS01124"/>
    </source>
</evidence>
<dbReference type="Gene3D" id="3.40.50.880">
    <property type="match status" value="1"/>
</dbReference>
<gene>
    <name evidence="5" type="ORF">H0A62_01445</name>
</gene>
<proteinExistence type="predicted"/>
<evidence type="ECO:0000313" key="6">
    <source>
        <dbReference type="Proteomes" id="UP000554144"/>
    </source>
</evidence>
<dbReference type="PROSITE" id="PS51257">
    <property type="entry name" value="PROKAR_LIPOPROTEIN"/>
    <property type="match status" value="1"/>
</dbReference>
<dbReference type="InterPro" id="IPR029062">
    <property type="entry name" value="Class_I_gatase-like"/>
</dbReference>
<keyword evidence="3" id="KW-0804">Transcription</keyword>
<keyword evidence="1" id="KW-0805">Transcription regulation</keyword>
<sequence length="330" mass="36099">MHNTKPAERYEVAVIAFDGMSPFHLSVPSLVFGSCRPGPRTPRFQVRVCAAASTSLSTSGGFDIAVKHGLDVAETASIVVVPTWHNDCRQAPLALLETLQRAHARGALVMGLCLGAFPLAQAGLLDGKSATTHWAYAEKLAKQYGKINVNPDVLYVDEGDVLTSAGVAAGLDCCLHLLRRLGGAELANQVARQLIIAPQRQGGQAQFIEQPLPVSNSENRFAEVLQWVASRPQQPHTIDTLAQRAAMSRRSFTRRFREATGVSFKQWLLNQRLAHAQRMLETTNVSIEMVAQQAGFGSALSLRQHFRTVFQTSPMAYRKLFQTIGPYSHA</sequence>
<name>A0A853GYW8_9BURK</name>
<dbReference type="SUPFAM" id="SSF46689">
    <property type="entry name" value="Homeodomain-like"/>
    <property type="match status" value="2"/>
</dbReference>
<dbReference type="PANTHER" id="PTHR43130">
    <property type="entry name" value="ARAC-FAMILY TRANSCRIPTIONAL REGULATOR"/>
    <property type="match status" value="1"/>
</dbReference>
<keyword evidence="2" id="KW-0238">DNA-binding</keyword>
<organism evidence="5 6">
    <name type="scientific">Pollutimonas harenae</name>
    <dbReference type="NCBI Taxonomy" id="657015"/>
    <lineage>
        <taxon>Bacteria</taxon>
        <taxon>Pseudomonadati</taxon>
        <taxon>Pseudomonadota</taxon>
        <taxon>Betaproteobacteria</taxon>
        <taxon>Burkholderiales</taxon>
        <taxon>Alcaligenaceae</taxon>
        <taxon>Pollutimonas</taxon>
    </lineage>
</organism>
<accession>A0A853GYW8</accession>
<dbReference type="Pfam" id="PF12833">
    <property type="entry name" value="HTH_18"/>
    <property type="match status" value="1"/>
</dbReference>
<dbReference type="InterPro" id="IPR002818">
    <property type="entry name" value="DJ-1/PfpI"/>
</dbReference>
<dbReference type="InterPro" id="IPR018062">
    <property type="entry name" value="HTH_AraC-typ_CS"/>
</dbReference>
<dbReference type="Gene3D" id="1.10.10.60">
    <property type="entry name" value="Homeodomain-like"/>
    <property type="match status" value="1"/>
</dbReference>
<evidence type="ECO:0000256" key="3">
    <source>
        <dbReference type="ARBA" id="ARBA00023163"/>
    </source>
</evidence>
<dbReference type="OrthoDB" id="8543772at2"/>
<evidence type="ECO:0000313" key="5">
    <source>
        <dbReference type="EMBL" id="NYT84255.1"/>
    </source>
</evidence>
<dbReference type="EMBL" id="JACCEV010000001">
    <property type="protein sequence ID" value="NYT84255.1"/>
    <property type="molecule type" value="Genomic_DNA"/>
</dbReference>
<evidence type="ECO:0000256" key="1">
    <source>
        <dbReference type="ARBA" id="ARBA00023015"/>
    </source>
</evidence>
<dbReference type="AlphaFoldDB" id="A0A853GYW8"/>
<protein>
    <submittedName>
        <fullName evidence="5">Helix-turn-helix domain-containing protein</fullName>
    </submittedName>
</protein>
<dbReference type="InterPro" id="IPR018060">
    <property type="entry name" value="HTH_AraC"/>
</dbReference>
<dbReference type="CDD" id="cd03137">
    <property type="entry name" value="GATase1_AraC_1"/>
    <property type="match status" value="1"/>
</dbReference>
<dbReference type="PANTHER" id="PTHR43130:SF3">
    <property type="entry name" value="HTH-TYPE TRANSCRIPTIONAL REGULATOR RV1931C"/>
    <property type="match status" value="1"/>
</dbReference>
<comment type="caution">
    <text evidence="5">The sequence shown here is derived from an EMBL/GenBank/DDBJ whole genome shotgun (WGS) entry which is preliminary data.</text>
</comment>
<dbReference type="Proteomes" id="UP000554144">
    <property type="component" value="Unassembled WGS sequence"/>
</dbReference>
<dbReference type="InterPro" id="IPR009057">
    <property type="entry name" value="Homeodomain-like_sf"/>
</dbReference>
<dbReference type="InterPro" id="IPR052158">
    <property type="entry name" value="INH-QAR"/>
</dbReference>